<evidence type="ECO:0000259" key="2">
    <source>
        <dbReference type="Pfam" id="PF01345"/>
    </source>
</evidence>
<name>A0A4R5LMN0_9GAMM</name>
<dbReference type="OrthoDB" id="9813435at2"/>
<accession>A0A4R5LMN0</accession>
<dbReference type="Pfam" id="PF01345">
    <property type="entry name" value="DUF11"/>
    <property type="match status" value="2"/>
</dbReference>
<dbReference type="InterPro" id="IPR047589">
    <property type="entry name" value="DUF11_rpt"/>
</dbReference>
<evidence type="ECO:0000313" key="4">
    <source>
        <dbReference type="Proteomes" id="UP000295554"/>
    </source>
</evidence>
<comment type="caution">
    <text evidence="3">The sequence shown here is derived from an EMBL/GenBank/DDBJ whole genome shotgun (WGS) entry which is preliminary data.</text>
</comment>
<dbReference type="InterPro" id="IPR001434">
    <property type="entry name" value="OmcB-like_DUF11"/>
</dbReference>
<evidence type="ECO:0000313" key="3">
    <source>
        <dbReference type="EMBL" id="TDG11273.1"/>
    </source>
</evidence>
<keyword evidence="1" id="KW-1133">Transmembrane helix</keyword>
<keyword evidence="1" id="KW-0812">Transmembrane</keyword>
<dbReference type="AlphaFoldDB" id="A0A4R5LMN0"/>
<dbReference type="RefSeq" id="WP_133215702.1">
    <property type="nucleotide sequence ID" value="NZ_SMSE01000008.1"/>
</dbReference>
<feature type="transmembrane region" description="Helical" evidence="1">
    <location>
        <begin position="358"/>
        <end position="385"/>
    </location>
</feature>
<feature type="domain" description="DUF11" evidence="2">
    <location>
        <begin position="28"/>
        <end position="146"/>
    </location>
</feature>
<feature type="domain" description="DUF11" evidence="2">
    <location>
        <begin position="163"/>
        <end position="271"/>
    </location>
</feature>
<dbReference type="NCBIfam" id="NF041770">
    <property type="entry name" value="CFI_box_CTERM"/>
    <property type="match status" value="1"/>
</dbReference>
<keyword evidence="4" id="KW-1185">Reference proteome</keyword>
<evidence type="ECO:0000256" key="1">
    <source>
        <dbReference type="SAM" id="Phobius"/>
    </source>
</evidence>
<sequence>MATQRFWVVIVGVLLFWCVLSKAWASYDISINKEVNNPNPTGPDQTIEFKVTVEHLRGASVGTVVIRDKLPSALRLPDVMVPYVSAGKYDIDSGEWVIELLQEGQREVLIIPAVYSDGKQSPCAVNIAKFISSSDFDASNNESRVALRAPGVEACVDLWISASKEVDVKDPCDPDKQLTYTFDVTNAGPDDARNVRFSIAEIGQFKMPGLRFISSGCTGFECGIELLRAGDTHSFIAQSKVFSAQPVDGHSLRMSATTESNDYATENNSSDHKFQFGGNEGFCLGGGGSGGAASCFIATAAYGSPLDERITVLRRFRDRWLLTNAPGKAIVKNYYRYSPAFAKRIAEKPVLRALVRAFLYPIIFVLSYPLSSLNSLMLLALCILWRQRLRASL</sequence>
<dbReference type="InterPro" id="IPR049886">
    <property type="entry name" value="CFI_box_CTERM_dom"/>
</dbReference>
<keyword evidence="1" id="KW-0472">Membrane</keyword>
<dbReference type="EMBL" id="SMSE01000008">
    <property type="protein sequence ID" value="TDG11273.1"/>
    <property type="molecule type" value="Genomic_DNA"/>
</dbReference>
<reference evidence="3 4" key="1">
    <citation type="submission" date="2019-03" db="EMBL/GenBank/DDBJ databases">
        <title>Seongchinamella monodicae gen. nov., sp. nov., a novel member of the Gammaproteobacteria isolated from a tidal mudflat of beach.</title>
        <authorList>
            <person name="Yang H.G."/>
            <person name="Kang J.W."/>
            <person name="Lee S.D."/>
        </authorList>
    </citation>
    <scope>NUCLEOTIDE SEQUENCE [LARGE SCALE GENOMIC DNA]</scope>
    <source>
        <strain evidence="3 4">GH4-78</strain>
    </source>
</reference>
<gene>
    <name evidence="3" type="ORF">E2F43_18940</name>
</gene>
<dbReference type="Proteomes" id="UP000295554">
    <property type="component" value="Unassembled WGS sequence"/>
</dbReference>
<dbReference type="NCBIfam" id="TIGR01451">
    <property type="entry name" value="B_ant_repeat"/>
    <property type="match status" value="1"/>
</dbReference>
<organism evidence="3 4">
    <name type="scientific">Seongchinamella unica</name>
    <dbReference type="NCBI Taxonomy" id="2547392"/>
    <lineage>
        <taxon>Bacteria</taxon>
        <taxon>Pseudomonadati</taxon>
        <taxon>Pseudomonadota</taxon>
        <taxon>Gammaproteobacteria</taxon>
        <taxon>Cellvibrionales</taxon>
        <taxon>Halieaceae</taxon>
        <taxon>Seongchinamella</taxon>
    </lineage>
</organism>
<protein>
    <submittedName>
        <fullName evidence="3">DUF11 domain-containing protein</fullName>
    </submittedName>
</protein>
<proteinExistence type="predicted"/>